<evidence type="ECO:0000256" key="5">
    <source>
        <dbReference type="ARBA" id="ARBA00019562"/>
    </source>
</evidence>
<evidence type="ECO:0000256" key="14">
    <source>
        <dbReference type="ARBA" id="ARBA00046127"/>
    </source>
</evidence>
<evidence type="ECO:0000256" key="15">
    <source>
        <dbReference type="PIRSR" id="PIRSR604439-1"/>
    </source>
</evidence>
<evidence type="ECO:0000256" key="13">
    <source>
        <dbReference type="ARBA" id="ARBA00023554"/>
    </source>
</evidence>
<protein>
    <recommendedName>
        <fullName evidence="5 20">Isocitrate dehydrogenase [NADP]</fullName>
        <ecNumber evidence="4 20">1.1.1.42</ecNumber>
    </recommendedName>
</protein>
<evidence type="ECO:0000256" key="6">
    <source>
        <dbReference type="ARBA" id="ARBA00022435"/>
    </source>
</evidence>
<dbReference type="OrthoDB" id="9806254at2"/>
<dbReference type="PANTHER" id="PTHR43504:SF1">
    <property type="entry name" value="ISOCITRATE DEHYDROGENASE [NADP]"/>
    <property type="match status" value="1"/>
</dbReference>
<dbReference type="PROSITE" id="PS00470">
    <property type="entry name" value="IDH_IMDH"/>
    <property type="match status" value="1"/>
</dbReference>
<dbReference type="AlphaFoldDB" id="A0A0R1ME44"/>
<feature type="binding site" evidence="15">
    <location>
        <position position="104"/>
    </location>
    <ligand>
        <name>D-threo-isocitrate</name>
        <dbReference type="ChEBI" id="CHEBI:15562"/>
    </ligand>
</feature>
<feature type="site" description="Critical for catalysis" evidence="18">
    <location>
        <position position="151"/>
    </location>
</feature>
<evidence type="ECO:0000256" key="19">
    <source>
        <dbReference type="PIRSR" id="PIRSR604439-5"/>
    </source>
</evidence>
<evidence type="ECO:0000256" key="9">
    <source>
        <dbReference type="ARBA" id="ARBA00022842"/>
    </source>
</evidence>
<evidence type="ECO:0000256" key="12">
    <source>
        <dbReference type="ARBA" id="ARBA00023211"/>
    </source>
</evidence>
<dbReference type="GO" id="GO:0051287">
    <property type="term" value="F:NAD binding"/>
    <property type="evidence" value="ECO:0007669"/>
    <property type="project" value="InterPro"/>
</dbReference>
<keyword evidence="11" id="KW-0560">Oxidoreductase</keyword>
<feature type="binding site" evidence="16">
    <location>
        <position position="95"/>
    </location>
    <ligand>
        <name>NADP(+)</name>
        <dbReference type="ChEBI" id="CHEBI:58349"/>
    </ligand>
</feature>
<evidence type="ECO:0000256" key="3">
    <source>
        <dbReference type="ARBA" id="ARBA00011738"/>
    </source>
</evidence>
<feature type="binding site" evidence="15">
    <location>
        <position position="106"/>
    </location>
    <ligand>
        <name>D-threo-isocitrate</name>
        <dbReference type="ChEBI" id="CHEBI:15562"/>
    </ligand>
</feature>
<evidence type="ECO:0000313" key="22">
    <source>
        <dbReference type="EMBL" id="KRL06262.1"/>
    </source>
</evidence>
<dbReference type="Pfam" id="PF00180">
    <property type="entry name" value="Iso_dh"/>
    <property type="match status" value="1"/>
</dbReference>
<evidence type="ECO:0000256" key="10">
    <source>
        <dbReference type="ARBA" id="ARBA00022857"/>
    </source>
</evidence>
<evidence type="ECO:0000256" key="16">
    <source>
        <dbReference type="PIRSR" id="PIRSR604439-2"/>
    </source>
</evidence>
<name>A0A0R1ME44_9LACO</name>
<dbReference type="SMART" id="SM01329">
    <property type="entry name" value="Iso_dh"/>
    <property type="match status" value="1"/>
</dbReference>
<proteinExistence type="inferred from homology"/>
<evidence type="ECO:0000256" key="4">
    <source>
        <dbReference type="ARBA" id="ARBA00013013"/>
    </source>
</evidence>
<feature type="binding site" evidence="17">
    <location>
        <position position="311"/>
    </location>
    <ligand>
        <name>Mg(2+)</name>
        <dbReference type="ChEBI" id="CHEBI:18420"/>
    </ligand>
</feature>
<gene>
    <name evidence="22" type="ORF">FC92_GL000942</name>
</gene>
<evidence type="ECO:0000256" key="17">
    <source>
        <dbReference type="PIRSR" id="PIRSR604439-3"/>
    </source>
</evidence>
<evidence type="ECO:0000256" key="8">
    <source>
        <dbReference type="ARBA" id="ARBA00022723"/>
    </source>
</evidence>
<feature type="modified residue" description="N6-succinyllysine" evidence="19">
    <location>
        <position position="233"/>
    </location>
</feature>
<dbReference type="SUPFAM" id="SSF53659">
    <property type="entry name" value="Isocitrate/Isopropylmalate dehydrogenase-like"/>
    <property type="match status" value="1"/>
</dbReference>
<dbReference type="InterPro" id="IPR024084">
    <property type="entry name" value="IsoPropMal-DH-like_dom"/>
</dbReference>
<dbReference type="EMBL" id="AZDX01000028">
    <property type="protein sequence ID" value="KRL06262.1"/>
    <property type="molecule type" value="Genomic_DNA"/>
</dbReference>
<evidence type="ECO:0000313" key="23">
    <source>
        <dbReference type="Proteomes" id="UP000051448"/>
    </source>
</evidence>
<dbReference type="GO" id="GO:0006097">
    <property type="term" value="P:glyoxylate cycle"/>
    <property type="evidence" value="ECO:0007669"/>
    <property type="project" value="UniProtKB-KW"/>
</dbReference>
<dbReference type="RefSeq" id="WP_057869926.1">
    <property type="nucleotide sequence ID" value="NZ_AZDX01000028.1"/>
</dbReference>
<dbReference type="NCBIfam" id="TIGR00183">
    <property type="entry name" value="prok_nadp_idh"/>
    <property type="match status" value="1"/>
</dbReference>
<dbReference type="InterPro" id="IPR004439">
    <property type="entry name" value="Isocitrate_DH_NADP_dimer_prok"/>
</dbReference>
<accession>A0A0R1ME44</accession>
<feature type="modified residue" description="Phosphoserine" evidence="19">
    <location>
        <position position="104"/>
    </location>
</feature>
<dbReference type="PATRIC" id="fig|1423759.3.peg.997"/>
<dbReference type="GeneID" id="98311706"/>
<feature type="binding site" evidence="15">
    <location>
        <position position="144"/>
    </location>
    <ligand>
        <name>D-threo-isocitrate</name>
        <dbReference type="ChEBI" id="CHEBI:15562"/>
    </ligand>
</feature>
<dbReference type="Proteomes" id="UP000051448">
    <property type="component" value="Unassembled WGS sequence"/>
</dbReference>
<keyword evidence="23" id="KW-1185">Reference proteome</keyword>
<comment type="catalytic activity">
    <reaction evidence="13">
        <text>D-threo-isocitrate + NADP(+) = 2-oxoglutarate + CO2 + NADPH</text>
        <dbReference type="Rhea" id="RHEA:19629"/>
        <dbReference type="ChEBI" id="CHEBI:15562"/>
        <dbReference type="ChEBI" id="CHEBI:16526"/>
        <dbReference type="ChEBI" id="CHEBI:16810"/>
        <dbReference type="ChEBI" id="CHEBI:57783"/>
        <dbReference type="ChEBI" id="CHEBI:58349"/>
        <dbReference type="EC" id="1.1.1.42"/>
    </reaction>
</comment>
<dbReference type="STRING" id="1423759.FC92_GL000942"/>
<evidence type="ECO:0000256" key="1">
    <source>
        <dbReference type="ARBA" id="ARBA00001936"/>
    </source>
</evidence>
<keyword evidence="12 17" id="KW-0464">Manganese</keyword>
<comment type="function">
    <text evidence="14">Catalyzes the oxidative decarboxylation of isocitrate to 2-oxoglutarate and carbon dioxide with the concomitant reduction of NADP(+).</text>
</comment>
<evidence type="ECO:0000256" key="11">
    <source>
        <dbReference type="ARBA" id="ARBA00023002"/>
    </source>
</evidence>
<feature type="binding site" evidence="15">
    <location>
        <position position="120"/>
    </location>
    <ligand>
        <name>D-threo-isocitrate</name>
        <dbReference type="ChEBI" id="CHEBI:15562"/>
    </ligand>
</feature>
<comment type="similarity">
    <text evidence="2">Belongs to the isocitrate and isopropylmalate dehydrogenases family.</text>
</comment>
<keyword evidence="7 20" id="KW-0816">Tricarboxylic acid cycle</keyword>
<reference evidence="22 23" key="1">
    <citation type="journal article" date="2015" name="Genome Announc.">
        <title>Expanding the biotechnology potential of lactobacilli through comparative genomics of 213 strains and associated genera.</title>
        <authorList>
            <person name="Sun Z."/>
            <person name="Harris H.M."/>
            <person name="McCann A."/>
            <person name="Guo C."/>
            <person name="Argimon S."/>
            <person name="Zhang W."/>
            <person name="Yang X."/>
            <person name="Jeffery I.B."/>
            <person name="Cooney J.C."/>
            <person name="Kagawa T.F."/>
            <person name="Liu W."/>
            <person name="Song Y."/>
            <person name="Salvetti E."/>
            <person name="Wrobel A."/>
            <person name="Rasinkangas P."/>
            <person name="Parkhill J."/>
            <person name="Rea M.C."/>
            <person name="O'Sullivan O."/>
            <person name="Ritari J."/>
            <person name="Douillard F.P."/>
            <person name="Paul Ross R."/>
            <person name="Yang R."/>
            <person name="Briner A.E."/>
            <person name="Felis G.E."/>
            <person name="de Vos W.M."/>
            <person name="Barrangou R."/>
            <person name="Klaenhammer T.R."/>
            <person name="Caufield P.W."/>
            <person name="Cui Y."/>
            <person name="Zhang H."/>
            <person name="O'Toole P.W."/>
        </authorList>
    </citation>
    <scope>NUCLEOTIDE SEQUENCE [LARGE SCALE GENOMIC DNA]</scope>
    <source>
        <strain evidence="22 23">DSM 19519</strain>
    </source>
</reference>
<feature type="site" description="Critical for catalysis" evidence="18">
    <location>
        <position position="221"/>
    </location>
</feature>
<keyword evidence="10 16" id="KW-0521">NADP</keyword>
<evidence type="ECO:0000256" key="7">
    <source>
        <dbReference type="ARBA" id="ARBA00022532"/>
    </source>
</evidence>
<keyword evidence="6 20" id="KW-0329">Glyoxylate bypass</keyword>
<dbReference type="NCBIfam" id="NF005425">
    <property type="entry name" value="PRK07006.1"/>
    <property type="match status" value="1"/>
</dbReference>
<dbReference type="Gene3D" id="3.40.718.10">
    <property type="entry name" value="Isopropylmalate Dehydrogenase"/>
    <property type="match status" value="1"/>
</dbReference>
<evidence type="ECO:0000259" key="21">
    <source>
        <dbReference type="SMART" id="SM01329"/>
    </source>
</evidence>
<comment type="caution">
    <text evidence="22">The sequence shown here is derived from an EMBL/GenBank/DDBJ whole genome shotgun (WGS) entry which is preliminary data.</text>
</comment>
<comment type="cofactor">
    <cofactor evidence="17">
        <name>Mg(2+)</name>
        <dbReference type="ChEBI" id="CHEBI:18420"/>
    </cofactor>
    <cofactor evidence="17">
        <name>Mn(2+)</name>
        <dbReference type="ChEBI" id="CHEBI:29035"/>
    </cofactor>
    <text evidence="17">Binds 1 Mg(2+) or Mn(2+) ion per subunit.</text>
</comment>
<feature type="binding site" evidence="16">
    <location>
        <position position="358"/>
    </location>
    <ligand>
        <name>NADP(+)</name>
        <dbReference type="ChEBI" id="CHEBI:58349"/>
    </ligand>
</feature>
<evidence type="ECO:0000256" key="2">
    <source>
        <dbReference type="ARBA" id="ARBA00007769"/>
    </source>
</evidence>
<sequence length="425" mass="47235">MKQPEKIKIMDEQLIVPDNPIIPYIAGDGIGPEIWQAAQRVFDRAVCKVYGDYRKVHWKQLFAGETAYQNSGNWLPDETLKAFREYFVAIKGPLTTPIGEGHRSINVTLRQELDLFACVRPVQYYIGTPSPVKHPENVDITVFRENTEDIYAGIDFESGSTEAEELLNLLKKNQQSNKVRFPETSSFAIKPVSSEGSKRIVRAALDYAIAHKKSSVTLVHKGNIMKKTEGSFKKWGYEVAATEFKNQVFTNLEYTQIKQQQGQSAAVQAQLQAKKDGKVIVNDIIADNFFQQSLLHPENFDVVVTLNLNGDYISDALAAQVGGIGIAPGANINYQTKRAIFEATHGTAPQFAGQNKLNPTSLILSGVMLFEYIGWGKVALEIKTAIATAIEKQHVTIDFAAELSNAVELSTSDFADYLIELITKK</sequence>
<evidence type="ECO:0000256" key="20">
    <source>
        <dbReference type="RuleBase" id="RU004446"/>
    </source>
</evidence>
<keyword evidence="8 20" id="KW-0479">Metal-binding</keyword>
<dbReference type="GO" id="GO:0006099">
    <property type="term" value="P:tricarboxylic acid cycle"/>
    <property type="evidence" value="ECO:0007669"/>
    <property type="project" value="UniProtKB-UniRule"/>
</dbReference>
<dbReference type="PANTHER" id="PTHR43504">
    <property type="entry name" value="ISOCITRATE DEHYDROGENASE [NADP]"/>
    <property type="match status" value="1"/>
</dbReference>
<evidence type="ECO:0000256" key="18">
    <source>
        <dbReference type="PIRSR" id="PIRSR604439-4"/>
    </source>
</evidence>
<comment type="cofactor">
    <cofactor evidence="1">
        <name>Mn(2+)</name>
        <dbReference type="ChEBI" id="CHEBI:29035"/>
    </cofactor>
</comment>
<dbReference type="GO" id="GO:0000287">
    <property type="term" value="F:magnesium ion binding"/>
    <property type="evidence" value="ECO:0007669"/>
    <property type="project" value="InterPro"/>
</dbReference>
<keyword evidence="9 17" id="KW-0460">Magnesium</keyword>
<dbReference type="GO" id="GO:0004450">
    <property type="term" value="F:isocitrate dehydrogenase (NADP+) activity"/>
    <property type="evidence" value="ECO:0007669"/>
    <property type="project" value="UniProtKB-UniRule"/>
</dbReference>
<organism evidence="22 23">
    <name type="scientific">Liquorilactobacillus hordei DSM 19519</name>
    <dbReference type="NCBI Taxonomy" id="1423759"/>
    <lineage>
        <taxon>Bacteria</taxon>
        <taxon>Bacillati</taxon>
        <taxon>Bacillota</taxon>
        <taxon>Bacilli</taxon>
        <taxon>Lactobacillales</taxon>
        <taxon>Lactobacillaceae</taxon>
        <taxon>Liquorilactobacillus</taxon>
    </lineage>
</organism>
<feature type="domain" description="Isopropylmalate dehydrogenase-like" evidence="21">
    <location>
        <begin position="21"/>
        <end position="418"/>
    </location>
</feature>
<feature type="modified residue" description="N6-succinyllysine" evidence="19">
    <location>
        <position position="91"/>
    </location>
</feature>
<feature type="modified residue" description="N6-acetyllysine" evidence="19">
    <location>
        <position position="133"/>
    </location>
</feature>
<feature type="binding site" evidence="15">
    <location>
        <position position="110"/>
    </location>
    <ligand>
        <name>D-threo-isocitrate</name>
        <dbReference type="ChEBI" id="CHEBI:15562"/>
    </ligand>
</feature>
<dbReference type="EC" id="1.1.1.42" evidence="4 20"/>
<comment type="subunit">
    <text evidence="3">Homodimer.</text>
</comment>
<dbReference type="InterPro" id="IPR019818">
    <property type="entry name" value="IsoCit/isopropylmalate_DH_CS"/>
</dbReference>